<dbReference type="GeneTree" id="ENSGT00960000186682"/>
<evidence type="ECO:0000313" key="5">
    <source>
        <dbReference type="Proteomes" id="UP000694565"/>
    </source>
</evidence>
<protein>
    <submittedName>
        <fullName evidence="4">Leucine rich pentatricopeptide repeat containing</fullName>
    </submittedName>
</protein>
<dbReference type="Pfam" id="PF23276">
    <property type="entry name" value="TPR_24"/>
    <property type="match status" value="1"/>
</dbReference>
<dbReference type="Pfam" id="PF01535">
    <property type="entry name" value="PPR"/>
    <property type="match status" value="3"/>
</dbReference>
<proteinExistence type="predicted"/>
<reference evidence="4" key="1">
    <citation type="submission" date="2025-08" db="UniProtKB">
        <authorList>
            <consortium name="Ensembl"/>
        </authorList>
    </citation>
    <scope>IDENTIFICATION</scope>
</reference>
<dbReference type="PANTHER" id="PTHR46669:SF1">
    <property type="entry name" value="LEUCINE-RICH PPR MOTIF-CONTAINING PROTEIN, MITOCHONDRIAL"/>
    <property type="match status" value="1"/>
</dbReference>
<dbReference type="PROSITE" id="PS51375">
    <property type="entry name" value="PPR"/>
    <property type="match status" value="4"/>
</dbReference>
<name>A0A8C3B0K7_CYCLU</name>
<dbReference type="GO" id="GO:0003730">
    <property type="term" value="F:mRNA 3'-UTR binding"/>
    <property type="evidence" value="ECO:0007669"/>
    <property type="project" value="TreeGrafter"/>
</dbReference>
<dbReference type="GO" id="GO:0005739">
    <property type="term" value="C:mitochondrion"/>
    <property type="evidence" value="ECO:0007669"/>
    <property type="project" value="TreeGrafter"/>
</dbReference>
<feature type="repeat" description="PPR" evidence="2">
    <location>
        <begin position="225"/>
        <end position="259"/>
    </location>
</feature>
<dbReference type="Gene3D" id="1.25.40.10">
    <property type="entry name" value="Tetratricopeptide repeat domain"/>
    <property type="match status" value="3"/>
</dbReference>
<keyword evidence="5" id="KW-1185">Reference proteome</keyword>
<feature type="repeat" description="PPR" evidence="2">
    <location>
        <begin position="872"/>
        <end position="906"/>
    </location>
</feature>
<evidence type="ECO:0000256" key="2">
    <source>
        <dbReference type="PROSITE-ProRule" id="PRU00708"/>
    </source>
</evidence>
<gene>
    <name evidence="4" type="primary">lrpprc</name>
</gene>
<evidence type="ECO:0000259" key="3">
    <source>
        <dbReference type="Pfam" id="PF23276"/>
    </source>
</evidence>
<organism evidence="4 5">
    <name type="scientific">Cyclopterus lumpus</name>
    <name type="common">Lumpsucker</name>
    <dbReference type="NCBI Taxonomy" id="8103"/>
    <lineage>
        <taxon>Eukaryota</taxon>
        <taxon>Metazoa</taxon>
        <taxon>Chordata</taxon>
        <taxon>Craniata</taxon>
        <taxon>Vertebrata</taxon>
        <taxon>Euteleostomi</taxon>
        <taxon>Actinopterygii</taxon>
        <taxon>Neopterygii</taxon>
        <taxon>Teleostei</taxon>
        <taxon>Neoteleostei</taxon>
        <taxon>Acanthomorphata</taxon>
        <taxon>Eupercaria</taxon>
        <taxon>Perciformes</taxon>
        <taxon>Cottioidei</taxon>
        <taxon>Cottales</taxon>
        <taxon>Cyclopteridae</taxon>
        <taxon>Cyclopterus</taxon>
    </lineage>
</organism>
<dbReference type="GO" id="GO:0070129">
    <property type="term" value="P:regulation of mitochondrial translation"/>
    <property type="evidence" value="ECO:0007669"/>
    <property type="project" value="TreeGrafter"/>
</dbReference>
<feature type="repeat" description="PPR" evidence="2">
    <location>
        <begin position="190"/>
        <end position="224"/>
    </location>
</feature>
<dbReference type="NCBIfam" id="TIGR00756">
    <property type="entry name" value="PPR"/>
    <property type="match status" value="4"/>
</dbReference>
<dbReference type="Proteomes" id="UP000694565">
    <property type="component" value="Unplaced"/>
</dbReference>
<dbReference type="Ensembl" id="ENSCLMT00005050978.1">
    <property type="protein sequence ID" value="ENSCLMP00005049326.1"/>
    <property type="gene ID" value="ENSCLMG00005022471.1"/>
</dbReference>
<sequence length="1293" mass="145221">MAALLRSARLLKLSPSGLLHYTGTKRNGPPLGRLYSGALGGASRAWPCTVGCVRNYALATEQKDEASVVVRSKQAEQFDWALAKLDSSVRRTGRITKTLLLRIFHDICRAGGHGNQALLLLRSCGSLLPEVPLEERSELAHRVWEKLQELGAQYDVSHYNALLKVYLQNEFKFSPTDFLAKMEAANVQPNRVTYQRLIAAYCQNGDIEGASTILGFMKSKDLPITEAVFNSLVTGHARAGDIESAKNILSVMQGAGIEPGPDTYISLLNAYAEKGDLDSLKKTLEVAESADSSLMDRDIMQVIFTLAKAGHQQHIQDMIERLRHERGYVPDAMNLCLSLITQNQEDTAFHILKTFPTLQSESFNTDAANLGNFFLRHCVNMDTSMEKIGSFCKELQESNLHTTALSFTLSCALEAKKTGTLMKMMKERDFPIRPHYFWPLLTRHMKDSNTTGVIEVVKGMQELELSLDVESLSNYILPAFPSMEAARQALKVIRVFVCVHIWPTQLLTVCVFHPLLEVVSFFLYNLIDSMSEGEVQEQEDKLRKYFNQLQAQNVTISGNIYRGIKNLLESYHVPELIKLLLLEKRLAELKAEDKPLGTILKQAIQTLCVEENLERALELKQEHEEEMTVGGYAPLINLCCRFDNAEEALNLKREMSRKDSSVVLDPSKYIALVKTLSKNGKVEEAVDILKEMKEKEVLLNDTHATMLFHMLNAVVAKGGVPAIRRLQDTMFTLGLAKPTTNLCSPLITAYLDSKDLSGALEAAMECQKHYNHLPRIHDIIVALVEKGDTELLQKAMDFVSQERGEMTMLYDLFFAFLQTGRYREARKIIETPGLRSRPGRLHWFAEKCIHSNLMESLEQMVDMTAKLFECDRDEMYSYVLRLCKESNNWEKAEAVWTKMQEENVIPRERTLHLLADILKNNGQVVPFEVPEVKPQFSTNSAFLDPVQYLTNFFFLLSSLSTEAFSMVKEAERKGVALGPAPYDILIRALLAKGFIEDAMAVKDIAASHVPGFILSDIANSLLIVTHSKKEALEKLRSMLEVNHMPSQLAITRLVQVLGSHGDVAGIQEVDSLMKGLGTTLNLSSMVFVNNMALAHIKNGDVESAVEMLEAIYTAPNSTSPSISFIFRKVLEDDNDKALDKLSAMAERLANHFACYRPTSDLFLQLLDMDKVEDAKFLLAVSMSLINIVFVCINYCLRAQVGKIKALLSLIPDFTEKEVLYPYLMKCYVQDKDFSSAKALHEQIKEEGTVIDELSLKRLAVLYRDAGETVPFTEPPVKLEELQGEGKVNSQKFL</sequence>
<dbReference type="InterPro" id="IPR057027">
    <property type="entry name" value="TPR_mt"/>
</dbReference>
<evidence type="ECO:0000256" key="1">
    <source>
        <dbReference type="ARBA" id="ARBA00022737"/>
    </source>
</evidence>
<accession>A0A8C3B0K7</accession>
<dbReference type="InterPro" id="IPR033490">
    <property type="entry name" value="LRP130"/>
</dbReference>
<dbReference type="InterPro" id="IPR002885">
    <property type="entry name" value="PPR_rpt"/>
</dbReference>
<dbReference type="GO" id="GO:0005634">
    <property type="term" value="C:nucleus"/>
    <property type="evidence" value="ECO:0007669"/>
    <property type="project" value="TreeGrafter"/>
</dbReference>
<dbReference type="InterPro" id="IPR011990">
    <property type="entry name" value="TPR-like_helical_dom_sf"/>
</dbReference>
<dbReference type="PANTHER" id="PTHR46669">
    <property type="entry name" value="LEUCINE-RICH PPR MOTIF-CONTAINING PROTEIN, MITOCHONDRIAL"/>
    <property type="match status" value="1"/>
</dbReference>
<reference evidence="4" key="2">
    <citation type="submission" date="2025-09" db="UniProtKB">
        <authorList>
            <consortium name="Ensembl"/>
        </authorList>
    </citation>
    <scope>IDENTIFICATION</scope>
</reference>
<keyword evidence="1" id="KW-0677">Repeat</keyword>
<evidence type="ECO:0000313" key="4">
    <source>
        <dbReference type="Ensembl" id="ENSCLMP00005049326.1"/>
    </source>
</evidence>
<feature type="repeat" description="PPR" evidence="2">
    <location>
        <begin position="665"/>
        <end position="699"/>
    </location>
</feature>
<feature type="domain" description="Pentatricopeptide repeat-containing protein-mitochondrial" evidence="3">
    <location>
        <begin position="204"/>
        <end position="305"/>
    </location>
</feature>